<dbReference type="RefSeq" id="WP_311135493.1">
    <property type="nucleotide sequence ID" value="NZ_FOYP01000001.1"/>
</dbReference>
<name>A0A1I6GF04_9RHOB</name>
<proteinExistence type="predicted"/>
<dbReference type="AlphaFoldDB" id="A0A1I6GF04"/>
<protein>
    <submittedName>
        <fullName evidence="2">Uncharacterized protein</fullName>
    </submittedName>
</protein>
<evidence type="ECO:0000313" key="2">
    <source>
        <dbReference type="EMBL" id="SFR40766.1"/>
    </source>
</evidence>
<organism evidence="2 3">
    <name type="scientific">Yoonia tamlensis</name>
    <dbReference type="NCBI Taxonomy" id="390270"/>
    <lineage>
        <taxon>Bacteria</taxon>
        <taxon>Pseudomonadati</taxon>
        <taxon>Pseudomonadota</taxon>
        <taxon>Alphaproteobacteria</taxon>
        <taxon>Rhodobacterales</taxon>
        <taxon>Paracoccaceae</taxon>
        <taxon>Yoonia</taxon>
    </lineage>
</organism>
<feature type="region of interest" description="Disordered" evidence="1">
    <location>
        <begin position="67"/>
        <end position="132"/>
    </location>
</feature>
<feature type="compositionally biased region" description="Acidic residues" evidence="1">
    <location>
        <begin position="88"/>
        <end position="101"/>
    </location>
</feature>
<sequence>MADSYLDKVADELADLALADQAASGDIAITETIGTLLGASSQTLQEAFLTAVRVRRAEERARALLAERKANNYQDGPKPQAAPLQGLSDEEKEAQLDEEVADLWGGTVKPSEDEADAPEPEPSVNMPRRVKR</sequence>
<keyword evidence="3" id="KW-1185">Reference proteome</keyword>
<dbReference type="STRING" id="390270.SAMN04488005_1552"/>
<dbReference type="Proteomes" id="UP000199478">
    <property type="component" value="Unassembled WGS sequence"/>
</dbReference>
<evidence type="ECO:0000313" key="3">
    <source>
        <dbReference type="Proteomes" id="UP000199478"/>
    </source>
</evidence>
<dbReference type="EMBL" id="FOYP01000001">
    <property type="protein sequence ID" value="SFR40766.1"/>
    <property type="molecule type" value="Genomic_DNA"/>
</dbReference>
<reference evidence="3" key="1">
    <citation type="submission" date="2016-10" db="EMBL/GenBank/DDBJ databases">
        <authorList>
            <person name="Varghese N."/>
            <person name="Submissions S."/>
        </authorList>
    </citation>
    <scope>NUCLEOTIDE SEQUENCE [LARGE SCALE GENOMIC DNA]</scope>
    <source>
        <strain evidence="3">DSM 26879</strain>
    </source>
</reference>
<gene>
    <name evidence="2" type="ORF">SAMN04488005_1552</name>
</gene>
<accession>A0A1I6GF04</accession>
<evidence type="ECO:0000256" key="1">
    <source>
        <dbReference type="SAM" id="MobiDB-lite"/>
    </source>
</evidence>